<reference evidence="2 3" key="1">
    <citation type="submission" date="2023-05" db="EMBL/GenBank/DDBJ databases">
        <title>A 100% complete, gapless, phased diploid assembly of the Scenedesmus obliquus UTEX 3031 genome.</title>
        <authorList>
            <person name="Biondi T.C."/>
            <person name="Hanschen E.R."/>
            <person name="Kwon T."/>
            <person name="Eng W."/>
            <person name="Kruse C.P.S."/>
            <person name="Koehler S.I."/>
            <person name="Kunde Y."/>
            <person name="Gleasner C.D."/>
            <person name="You Mak K.T."/>
            <person name="Polle J."/>
            <person name="Hovde B.T."/>
            <person name="Starkenburg S.R."/>
        </authorList>
    </citation>
    <scope>NUCLEOTIDE SEQUENCE [LARGE SCALE GENOMIC DNA]</scope>
    <source>
        <strain evidence="2 3">DOE0152z</strain>
    </source>
</reference>
<name>A0ABY8TX11_TETOB</name>
<dbReference type="Proteomes" id="UP001244341">
    <property type="component" value="Chromosome 4b"/>
</dbReference>
<evidence type="ECO:0000259" key="1">
    <source>
        <dbReference type="Pfam" id="PF13369"/>
    </source>
</evidence>
<evidence type="ECO:0000313" key="2">
    <source>
        <dbReference type="EMBL" id="WIA13527.1"/>
    </source>
</evidence>
<dbReference type="InterPro" id="IPR032698">
    <property type="entry name" value="SirB1_N"/>
</dbReference>
<evidence type="ECO:0000313" key="3">
    <source>
        <dbReference type="Proteomes" id="UP001244341"/>
    </source>
</evidence>
<keyword evidence="3" id="KW-1185">Reference proteome</keyword>
<accession>A0ABY8TX11</accession>
<gene>
    <name evidence="2" type="ORF">OEZ85_007099</name>
</gene>
<organism evidence="2 3">
    <name type="scientific">Tetradesmus obliquus</name>
    <name type="common">Green alga</name>
    <name type="synonym">Acutodesmus obliquus</name>
    <dbReference type="NCBI Taxonomy" id="3088"/>
    <lineage>
        <taxon>Eukaryota</taxon>
        <taxon>Viridiplantae</taxon>
        <taxon>Chlorophyta</taxon>
        <taxon>core chlorophytes</taxon>
        <taxon>Chlorophyceae</taxon>
        <taxon>CS clade</taxon>
        <taxon>Sphaeropleales</taxon>
        <taxon>Scenedesmaceae</taxon>
        <taxon>Tetradesmus</taxon>
    </lineage>
</organism>
<protein>
    <recommendedName>
        <fullName evidence="1">Protein SirB1 N-terminal domain-containing protein</fullName>
    </recommendedName>
</protein>
<proteinExistence type="predicted"/>
<dbReference type="EMBL" id="CP126211">
    <property type="protein sequence ID" value="WIA13527.1"/>
    <property type="molecule type" value="Genomic_DNA"/>
</dbReference>
<dbReference type="Pfam" id="PF13369">
    <property type="entry name" value="Transglut_core2"/>
    <property type="match status" value="1"/>
</dbReference>
<feature type="domain" description="Protein SirB1 N-terminal" evidence="1">
    <location>
        <begin position="61"/>
        <end position="147"/>
    </location>
</feature>
<sequence length="300" mass="32509">MDRAGLPLTGCVGMPQASQVLCPAAYLRQAFSAGSSSSDDASNRLTDGFFALRMLPRQLAVLQACEEETRQQDGPPNSQRLLQLQALSQVLFQQQGRLRCDPFEWVYDGLAPLMLPQVLQTRKGIPLSLAVLAGAVARRLSMQLQLLCADDSQLPGTASGPLLMQQLPPEVAARQAGRTLATAPSPTTWLLQLLPAPGQAWAEHDAVFLDVSKRGQLLDAAGCIQRYPALEAVLQHQQLQQANSSSSSGDGAAVVALWANMARTMVLAHQRRGESDLVAHWLYQVLALDSRAEEWAHAMQ</sequence>